<evidence type="ECO:0000313" key="2">
    <source>
        <dbReference type="EMBL" id="COZ24588.1"/>
    </source>
</evidence>
<protein>
    <submittedName>
        <fullName evidence="1">Uncharacterized protein</fullName>
    </submittedName>
</protein>
<reference evidence="3 4" key="2">
    <citation type="submission" date="2015-03" db="EMBL/GenBank/DDBJ databases">
        <authorList>
            <consortium name="Pathogen Informatics"/>
        </authorList>
    </citation>
    <scope>NUCLEOTIDE SEQUENCE [LARGE SCALE GENOMIC DNA]</scope>
    <source>
        <strain evidence="1 4">C09601061</strain>
        <strain evidence="3">N09902308</strain>
    </source>
</reference>
<gene>
    <name evidence="1" type="ORF">ERS007657_03975</name>
    <name evidence="2" type="ORF">ERS007739_03544</name>
</gene>
<accession>A0A654U6S7</accession>
<reference evidence="2" key="1">
    <citation type="submission" date="2015-03" db="EMBL/GenBank/DDBJ databases">
        <authorList>
            <consortium name="Pathogen Informatics"/>
            <person name="Murphy D."/>
        </authorList>
    </citation>
    <scope>NUCLEOTIDE SEQUENCE</scope>
    <source>
        <strain evidence="2">N09902308</strain>
    </source>
</reference>
<sequence>MLAVLGHHPELVVYDAPAHRGTPRLSRFAADGFEHGHRQLPADWIDHEPLHAMDEFPLEIHSCIQRYRSGRGLTLVPR</sequence>
<dbReference type="Proteomes" id="UP000046680">
    <property type="component" value="Unassembled WGS sequence"/>
</dbReference>
<name>A0A654U6S7_MYCTX</name>
<evidence type="ECO:0000313" key="1">
    <source>
        <dbReference type="EMBL" id="CFS09283.1"/>
    </source>
</evidence>
<evidence type="ECO:0000313" key="3">
    <source>
        <dbReference type="Proteomes" id="UP000039021"/>
    </source>
</evidence>
<dbReference type="EMBL" id="CSBK01001871">
    <property type="protein sequence ID" value="COZ24588.1"/>
    <property type="molecule type" value="Genomic_DNA"/>
</dbReference>
<proteinExistence type="predicted"/>
<dbReference type="AlphaFoldDB" id="A0A654U6S7"/>
<evidence type="ECO:0000313" key="4">
    <source>
        <dbReference type="Proteomes" id="UP000046680"/>
    </source>
</evidence>
<organism evidence="1 4">
    <name type="scientific">Mycobacterium tuberculosis</name>
    <dbReference type="NCBI Taxonomy" id="1773"/>
    <lineage>
        <taxon>Bacteria</taxon>
        <taxon>Bacillati</taxon>
        <taxon>Actinomycetota</taxon>
        <taxon>Actinomycetes</taxon>
        <taxon>Mycobacteriales</taxon>
        <taxon>Mycobacteriaceae</taxon>
        <taxon>Mycobacterium</taxon>
        <taxon>Mycobacterium tuberculosis complex</taxon>
    </lineage>
</organism>
<dbReference type="EMBL" id="CGCX01002245">
    <property type="protein sequence ID" value="CFS09283.1"/>
    <property type="molecule type" value="Genomic_DNA"/>
</dbReference>
<dbReference type="Proteomes" id="UP000039021">
    <property type="component" value="Unassembled WGS sequence"/>
</dbReference>